<feature type="compositionally biased region" description="Polar residues" evidence="1">
    <location>
        <begin position="141"/>
        <end position="165"/>
    </location>
</feature>
<evidence type="ECO:0000256" key="1">
    <source>
        <dbReference type="SAM" id="MobiDB-lite"/>
    </source>
</evidence>
<evidence type="ECO:0000313" key="4">
    <source>
        <dbReference type="Proteomes" id="UP000305067"/>
    </source>
</evidence>
<evidence type="ECO:0000313" key="3">
    <source>
        <dbReference type="EMBL" id="TFL02757.1"/>
    </source>
</evidence>
<dbReference type="EMBL" id="ML178821">
    <property type="protein sequence ID" value="TFL02757.1"/>
    <property type="molecule type" value="Genomic_DNA"/>
</dbReference>
<feature type="region of interest" description="Disordered" evidence="1">
    <location>
        <begin position="1"/>
        <end position="207"/>
    </location>
</feature>
<accession>A0A5C3QMJ4</accession>
<feature type="compositionally biased region" description="Low complexity" evidence="1">
    <location>
        <begin position="1"/>
        <end position="18"/>
    </location>
</feature>
<dbReference type="InterPro" id="IPR046522">
    <property type="entry name" value="DUF6699"/>
</dbReference>
<name>A0A5C3QMJ4_9AGAR</name>
<protein>
    <recommendedName>
        <fullName evidence="2">DUF6699 domain-containing protein</fullName>
    </recommendedName>
</protein>
<dbReference type="Pfam" id="PF20415">
    <property type="entry name" value="DUF6699"/>
    <property type="match status" value="1"/>
</dbReference>
<organism evidence="3 4">
    <name type="scientific">Pterulicium gracile</name>
    <dbReference type="NCBI Taxonomy" id="1884261"/>
    <lineage>
        <taxon>Eukaryota</taxon>
        <taxon>Fungi</taxon>
        <taxon>Dikarya</taxon>
        <taxon>Basidiomycota</taxon>
        <taxon>Agaricomycotina</taxon>
        <taxon>Agaricomycetes</taxon>
        <taxon>Agaricomycetidae</taxon>
        <taxon>Agaricales</taxon>
        <taxon>Pleurotineae</taxon>
        <taxon>Pterulaceae</taxon>
        <taxon>Pterulicium</taxon>
    </lineage>
</organism>
<evidence type="ECO:0000259" key="2">
    <source>
        <dbReference type="Pfam" id="PF20415"/>
    </source>
</evidence>
<sequence>MSDNSSSSSRRRPSPSSSTPESGIPAHGPTSSTSAHHLSGGPPTPNNLGYIYQPRPSPEELAGRKKHNYSVRFSPSTPDDAWSPAPSKGPPNAKHTEGGWVPQSHPHAVDPGHYNPPASPTPAPSRTYDHLTLPQSAHLPSFSSNPNNVSTSQLPHTPRPDNNAQLPDVPMPIHSAHSFPTSPASTGYASQSFSTQSPISQAPRQSTSPHMDVELDYLLRFHSPYSDIAFDVRDYCEDIRIRLKKEWTSLEEVAARPAFSPPRRSIIIRLTTPSVGHALVAIKAPKNTTLTVGFLLFSLCEFMQKPGTPPSSNALSGAEVAFGKRISRIVQFHPSRYEDERGQGLKNVDLLEGSFTWLGLEQAKDLVEGKVVWDLRLA</sequence>
<proteinExistence type="predicted"/>
<keyword evidence="4" id="KW-1185">Reference proteome</keyword>
<dbReference type="AlphaFoldDB" id="A0A5C3QMJ4"/>
<feature type="compositionally biased region" description="Polar residues" evidence="1">
    <location>
        <begin position="178"/>
        <end position="207"/>
    </location>
</feature>
<gene>
    <name evidence="3" type="ORF">BDV98DRAFT_403348</name>
</gene>
<dbReference type="Proteomes" id="UP000305067">
    <property type="component" value="Unassembled WGS sequence"/>
</dbReference>
<feature type="domain" description="DUF6699" evidence="2">
    <location>
        <begin position="229"/>
        <end position="365"/>
    </location>
</feature>
<reference evidence="3 4" key="1">
    <citation type="journal article" date="2019" name="Nat. Ecol. Evol.">
        <title>Megaphylogeny resolves global patterns of mushroom evolution.</title>
        <authorList>
            <person name="Varga T."/>
            <person name="Krizsan K."/>
            <person name="Foldi C."/>
            <person name="Dima B."/>
            <person name="Sanchez-Garcia M."/>
            <person name="Sanchez-Ramirez S."/>
            <person name="Szollosi G.J."/>
            <person name="Szarkandi J.G."/>
            <person name="Papp V."/>
            <person name="Albert L."/>
            <person name="Andreopoulos W."/>
            <person name="Angelini C."/>
            <person name="Antonin V."/>
            <person name="Barry K.W."/>
            <person name="Bougher N.L."/>
            <person name="Buchanan P."/>
            <person name="Buyck B."/>
            <person name="Bense V."/>
            <person name="Catcheside P."/>
            <person name="Chovatia M."/>
            <person name="Cooper J."/>
            <person name="Damon W."/>
            <person name="Desjardin D."/>
            <person name="Finy P."/>
            <person name="Geml J."/>
            <person name="Haridas S."/>
            <person name="Hughes K."/>
            <person name="Justo A."/>
            <person name="Karasinski D."/>
            <person name="Kautmanova I."/>
            <person name="Kiss B."/>
            <person name="Kocsube S."/>
            <person name="Kotiranta H."/>
            <person name="LaButti K.M."/>
            <person name="Lechner B.E."/>
            <person name="Liimatainen K."/>
            <person name="Lipzen A."/>
            <person name="Lukacs Z."/>
            <person name="Mihaltcheva S."/>
            <person name="Morgado L.N."/>
            <person name="Niskanen T."/>
            <person name="Noordeloos M.E."/>
            <person name="Ohm R.A."/>
            <person name="Ortiz-Santana B."/>
            <person name="Ovrebo C."/>
            <person name="Racz N."/>
            <person name="Riley R."/>
            <person name="Savchenko A."/>
            <person name="Shiryaev A."/>
            <person name="Soop K."/>
            <person name="Spirin V."/>
            <person name="Szebenyi C."/>
            <person name="Tomsovsky M."/>
            <person name="Tulloss R.E."/>
            <person name="Uehling J."/>
            <person name="Grigoriev I.V."/>
            <person name="Vagvolgyi C."/>
            <person name="Papp T."/>
            <person name="Martin F.M."/>
            <person name="Miettinen O."/>
            <person name="Hibbett D.S."/>
            <person name="Nagy L.G."/>
        </authorList>
    </citation>
    <scope>NUCLEOTIDE SEQUENCE [LARGE SCALE GENOMIC DNA]</scope>
    <source>
        <strain evidence="3 4">CBS 309.79</strain>
    </source>
</reference>